<dbReference type="EMBL" id="LFZO01000057">
    <property type="protein sequence ID" value="KXT15504.1"/>
    <property type="molecule type" value="Genomic_DNA"/>
</dbReference>
<evidence type="ECO:0000313" key="3">
    <source>
        <dbReference type="Proteomes" id="UP000073492"/>
    </source>
</evidence>
<reference evidence="2 3" key="1">
    <citation type="submission" date="2015-07" db="EMBL/GenBank/DDBJ databases">
        <title>Comparative genomics of the Sigatoka disease complex on banana suggests a link between parallel evolutionary changes in Pseudocercospora fijiensis and Pseudocercospora eumusae and increased virulence on the banana host.</title>
        <authorList>
            <person name="Chang T.-C."/>
            <person name="Salvucci A."/>
            <person name="Crous P.W."/>
            <person name="Stergiopoulos I."/>
        </authorList>
    </citation>
    <scope>NUCLEOTIDE SEQUENCE [LARGE SCALE GENOMIC DNA]</scope>
    <source>
        <strain evidence="2 3">CBS 116634</strain>
    </source>
</reference>
<name>A0A139ILK5_9PEZI</name>
<gene>
    <name evidence="2" type="ORF">AC579_3416</name>
</gene>
<accession>A0A139ILK5</accession>
<feature type="compositionally biased region" description="Basic and acidic residues" evidence="1">
    <location>
        <begin position="16"/>
        <end position="40"/>
    </location>
</feature>
<organism evidence="2 3">
    <name type="scientific">Pseudocercospora musae</name>
    <dbReference type="NCBI Taxonomy" id="113226"/>
    <lineage>
        <taxon>Eukaryota</taxon>
        <taxon>Fungi</taxon>
        <taxon>Dikarya</taxon>
        <taxon>Ascomycota</taxon>
        <taxon>Pezizomycotina</taxon>
        <taxon>Dothideomycetes</taxon>
        <taxon>Dothideomycetidae</taxon>
        <taxon>Mycosphaerellales</taxon>
        <taxon>Mycosphaerellaceae</taxon>
        <taxon>Pseudocercospora</taxon>
    </lineage>
</organism>
<evidence type="ECO:0000256" key="1">
    <source>
        <dbReference type="SAM" id="MobiDB-lite"/>
    </source>
</evidence>
<dbReference type="OrthoDB" id="10250354at2759"/>
<protein>
    <submittedName>
        <fullName evidence="2">Uncharacterized protein</fullName>
    </submittedName>
</protein>
<proteinExistence type="predicted"/>
<evidence type="ECO:0000313" key="2">
    <source>
        <dbReference type="EMBL" id="KXT15504.1"/>
    </source>
</evidence>
<dbReference type="Proteomes" id="UP000073492">
    <property type="component" value="Unassembled WGS sequence"/>
</dbReference>
<feature type="region of interest" description="Disordered" evidence="1">
    <location>
        <begin position="1"/>
        <end position="41"/>
    </location>
</feature>
<sequence>MLMPPSAIAGAVNSRPGDDVKMRASRKDDDEGEADDKSGHDMIAGVIDTCPEDALEDQHDSSTSKEHAEIVNLLKDLTCGFSRFTKDVSGFRDVQMAYTHG</sequence>
<keyword evidence="3" id="KW-1185">Reference proteome</keyword>
<comment type="caution">
    <text evidence="2">The sequence shown here is derived from an EMBL/GenBank/DDBJ whole genome shotgun (WGS) entry which is preliminary data.</text>
</comment>
<dbReference type="AlphaFoldDB" id="A0A139ILK5"/>